<dbReference type="EMBL" id="CP006764">
    <property type="protein sequence ID" value="AIT61520.1"/>
    <property type="molecule type" value="Genomic_DNA"/>
</dbReference>
<evidence type="ECO:0008006" key="3">
    <source>
        <dbReference type="Google" id="ProtNLM"/>
    </source>
</evidence>
<evidence type="ECO:0000313" key="1">
    <source>
        <dbReference type="EMBL" id="AIT61520.1"/>
    </source>
</evidence>
<sequence length="243" mass="27820">MKPESRDKVLKHLGAARLEPYLAEAGGNKKAALNLYRWSVQLTASVQQLLGLTEVMLRNSIDEQLQLWNNEARAQETSWLLDEPANPLRSLVEDKRKRAHHDAEKALTIRPPGHPRHGDELTHDDVLAHTMFGMWKDLLPNHAPNMSQEDQRNQNRLRMWNESLSAAFPHAEDPDGQKTYWRVAHLHLLRNRVSHMDSLLNVDVDDRANDAFDLVGSIDPVLRNWLTGTSTVSQILNHKPEVR</sequence>
<protein>
    <recommendedName>
        <fullName evidence="3">Abi-like protein</fullName>
    </recommendedName>
</protein>
<accession>A0A097IHB1</accession>
<dbReference type="STRING" id="558173.CDOO_09755"/>
<dbReference type="Proteomes" id="UP000029914">
    <property type="component" value="Chromosome"/>
</dbReference>
<gene>
    <name evidence="1" type="ORF">CDOO_09755</name>
</gene>
<keyword evidence="2" id="KW-1185">Reference proteome</keyword>
<dbReference type="AlphaFoldDB" id="A0A097IHB1"/>
<dbReference type="eggNOG" id="ENOG5030IAA">
    <property type="taxonomic scope" value="Bacteria"/>
</dbReference>
<evidence type="ECO:0000313" key="2">
    <source>
        <dbReference type="Proteomes" id="UP000029914"/>
    </source>
</evidence>
<name>A0A097IHB1_9CORY</name>
<reference evidence="1 2" key="1">
    <citation type="submission" date="2013-09" db="EMBL/GenBank/DDBJ databases">
        <title>Complete genome sequence of Corynebacterium doosanense CAU 212(T) (=DSM 45436(T)), isolated from activated sludge.</title>
        <authorList>
            <person name="Schaffert L."/>
            <person name="Albersmeier A."/>
            <person name="Kalinowski J."/>
            <person name="Ruckert C."/>
        </authorList>
    </citation>
    <scope>NUCLEOTIDE SEQUENCE [LARGE SCALE GENOMIC DNA]</scope>
    <source>
        <strain evidence="1 2">CAU 212</strain>
    </source>
</reference>
<proteinExistence type="predicted"/>
<dbReference type="OrthoDB" id="3418622at2"/>
<organism evidence="1 2">
    <name type="scientific">Corynebacterium doosanense CAU 212 = DSM 45436</name>
    <dbReference type="NCBI Taxonomy" id="558173"/>
    <lineage>
        <taxon>Bacteria</taxon>
        <taxon>Bacillati</taxon>
        <taxon>Actinomycetota</taxon>
        <taxon>Actinomycetes</taxon>
        <taxon>Mycobacteriales</taxon>
        <taxon>Corynebacteriaceae</taxon>
        <taxon>Corynebacterium</taxon>
    </lineage>
</organism>
<dbReference type="RefSeq" id="WP_018020801.1">
    <property type="nucleotide sequence ID" value="NZ_AQUX01000001.1"/>
</dbReference>
<dbReference type="HOGENOM" id="CLU_067089_2_0_11"/>
<dbReference type="KEGG" id="cdo:CDOO_09755"/>